<dbReference type="KEGG" id="sgy:Sgly_0699"/>
<dbReference type="Pfam" id="PF05067">
    <property type="entry name" value="Mn_catalase"/>
    <property type="match status" value="2"/>
</dbReference>
<feature type="binding site" evidence="2">
    <location>
        <position position="149"/>
    </location>
    <ligand>
        <name>Mn(2+)</name>
        <dbReference type="ChEBI" id="CHEBI:29035"/>
        <label>1</label>
    </ligand>
</feature>
<keyword evidence="2" id="KW-0479">Metal-binding</keyword>
<dbReference type="InterPro" id="IPR012347">
    <property type="entry name" value="Ferritin-like"/>
</dbReference>
<dbReference type="AlphaFoldDB" id="F0T0J6"/>
<feature type="binding site" evidence="2">
    <location>
        <position position="35"/>
    </location>
    <ligand>
        <name>Mn(2+)</name>
        <dbReference type="ChEBI" id="CHEBI:29035"/>
        <label>1</label>
    </ligand>
</feature>
<accession>F0T0J6</accession>
<gene>
    <name evidence="4" type="ordered locus">Sgly_0699</name>
</gene>
<evidence type="ECO:0000256" key="2">
    <source>
        <dbReference type="PIRSR" id="PIRSR607760-1"/>
    </source>
</evidence>
<proteinExistence type="inferred from homology"/>
<dbReference type="RefSeq" id="WP_013623932.1">
    <property type="nucleotide sequence ID" value="NC_015172.1"/>
</dbReference>
<reference evidence="5" key="2">
    <citation type="submission" date="2011-02" db="EMBL/GenBank/DDBJ databases">
        <title>The complete genome of Syntrophobotulus glycolicus DSM 8271.</title>
        <authorList>
            <person name="Lucas S."/>
            <person name="Copeland A."/>
            <person name="Lapidus A."/>
            <person name="Bruce D."/>
            <person name="Goodwin L."/>
            <person name="Pitluck S."/>
            <person name="Kyrpides N."/>
            <person name="Mavromatis K."/>
            <person name="Pagani I."/>
            <person name="Ivanova N."/>
            <person name="Mikhailova N."/>
            <person name="Chertkov O."/>
            <person name="Held B."/>
            <person name="Detter J.C."/>
            <person name="Tapia R."/>
            <person name="Han C."/>
            <person name="Land M."/>
            <person name="Hauser L."/>
            <person name="Markowitz V."/>
            <person name="Cheng J.-F."/>
            <person name="Hugenholtz P."/>
            <person name="Woyke T."/>
            <person name="Wu D."/>
            <person name="Spring S."/>
            <person name="Schroeder M."/>
            <person name="Brambilla E."/>
            <person name="Klenk H.-P."/>
            <person name="Eisen J.A."/>
        </authorList>
    </citation>
    <scope>NUCLEOTIDE SEQUENCE [LARGE SCALE GENOMIC DNA]</scope>
    <source>
        <strain evidence="5">DSM 8271 / FlGlyR</strain>
    </source>
</reference>
<evidence type="ECO:0000313" key="4">
    <source>
        <dbReference type="EMBL" id="ADY55061.1"/>
    </source>
</evidence>
<evidence type="ECO:0000256" key="1">
    <source>
        <dbReference type="ARBA" id="ARBA00007644"/>
    </source>
</evidence>
<keyword evidence="2" id="KW-0464">Manganese</keyword>
<dbReference type="HOGENOM" id="CLU_057467_0_1_9"/>
<sequence>MFSYQRRLFFPVAIERKDPDAANILRESYGGKFGELSTAIQYLNHKSKMTNNYIRDLMGMIAAEELGHLELLENVIYKLSGEHPDYLDRQKTGWEMNHVIQTGSEVEMLEHNEESEFYAKKEYMNSIDLIQDPAVHKILFFLVNREEVHQRLIRKAKLLLLQGGSNEKFSALIHEYKMSIRIIE</sequence>
<dbReference type="SUPFAM" id="SSF47240">
    <property type="entry name" value="Ferritin-like"/>
    <property type="match status" value="1"/>
</dbReference>
<evidence type="ECO:0000256" key="3">
    <source>
        <dbReference type="PIRSR" id="PIRSR607760-2"/>
    </source>
</evidence>
<name>F0T0J6_SYNGF</name>
<keyword evidence="5" id="KW-1185">Reference proteome</keyword>
<dbReference type="eggNOG" id="COG3546">
    <property type="taxonomic scope" value="Bacteria"/>
</dbReference>
<feature type="binding site" evidence="2">
    <location>
        <position position="116"/>
    </location>
    <ligand>
        <name>Mn(2+)</name>
        <dbReference type="ChEBI" id="CHEBI:29035"/>
        <label>1</label>
    </ligand>
</feature>
<dbReference type="InterPro" id="IPR009078">
    <property type="entry name" value="Ferritin-like_SF"/>
</dbReference>
<feature type="binding site" evidence="2">
    <location>
        <position position="68"/>
    </location>
    <ligand>
        <name>Mn(2+)</name>
        <dbReference type="ChEBI" id="CHEBI:29035"/>
        <label>1</label>
    </ligand>
</feature>
<dbReference type="Gene3D" id="1.20.1260.10">
    <property type="match status" value="2"/>
</dbReference>
<comment type="cofactor">
    <cofactor evidence="3">
        <name>Ca(2+)</name>
        <dbReference type="ChEBI" id="CHEBI:29108"/>
    </cofactor>
    <text evidence="3">Binds 1 Ca(2+) ion per subunit.</text>
</comment>
<organism evidence="4 5">
    <name type="scientific">Syntrophobotulus glycolicus (strain DSM 8271 / FlGlyR)</name>
    <dbReference type="NCBI Taxonomy" id="645991"/>
    <lineage>
        <taxon>Bacteria</taxon>
        <taxon>Bacillati</taxon>
        <taxon>Bacillota</taxon>
        <taxon>Clostridia</taxon>
        <taxon>Eubacteriales</taxon>
        <taxon>Desulfitobacteriaceae</taxon>
        <taxon>Syntrophobotulus</taxon>
    </lineage>
</organism>
<comment type="similarity">
    <text evidence="1">Belongs to the manganese catalase family.</text>
</comment>
<protein>
    <submittedName>
        <fullName evidence="4">Manganese containing catalase</fullName>
    </submittedName>
</protein>
<keyword evidence="3" id="KW-0106">Calcium</keyword>
<dbReference type="EMBL" id="CP002547">
    <property type="protein sequence ID" value="ADY55061.1"/>
    <property type="molecule type" value="Genomic_DNA"/>
</dbReference>
<feature type="binding site" evidence="2">
    <location>
        <position position="65"/>
    </location>
    <ligand>
        <name>Mn(2+)</name>
        <dbReference type="ChEBI" id="CHEBI:29035"/>
        <label>1</label>
    </ligand>
</feature>
<reference evidence="4 5" key="1">
    <citation type="journal article" date="2011" name="Stand. Genomic Sci.">
        <title>Complete genome sequence of Syntrophobotulus glycolicus type strain (FlGlyR).</title>
        <authorList>
            <person name="Han C."/>
            <person name="Mwirichia R."/>
            <person name="Chertkov O."/>
            <person name="Held B."/>
            <person name="Lapidus A."/>
            <person name="Nolan M."/>
            <person name="Lucas S."/>
            <person name="Hammon N."/>
            <person name="Deshpande S."/>
            <person name="Cheng J.F."/>
            <person name="Tapia R."/>
            <person name="Goodwin L."/>
            <person name="Pitluck S."/>
            <person name="Huntemann M."/>
            <person name="Liolios K."/>
            <person name="Ivanova N."/>
            <person name="Pagani I."/>
            <person name="Mavromatis K."/>
            <person name="Ovchinikova G."/>
            <person name="Pati A."/>
            <person name="Chen A."/>
            <person name="Palaniappan K."/>
            <person name="Land M."/>
            <person name="Hauser L."/>
            <person name="Brambilla E.M."/>
            <person name="Rohde M."/>
            <person name="Spring S."/>
            <person name="Sikorski J."/>
            <person name="Goker M."/>
            <person name="Woyke T."/>
            <person name="Bristow J."/>
            <person name="Eisen J.A."/>
            <person name="Markowitz V."/>
            <person name="Hugenholtz P."/>
            <person name="Kyrpides N.C."/>
            <person name="Klenk H.P."/>
            <person name="Detter J.C."/>
        </authorList>
    </citation>
    <scope>NUCLEOTIDE SEQUENCE [LARGE SCALE GENOMIC DNA]</scope>
    <source>
        <strain evidence="5">DSM 8271 / FlGlyR</strain>
    </source>
</reference>
<dbReference type="InterPro" id="IPR007760">
    <property type="entry name" value="Mn_catalase"/>
</dbReference>
<feature type="binding site" evidence="3">
    <location>
        <position position="56"/>
    </location>
    <ligand>
        <name>Ca(2+)</name>
        <dbReference type="ChEBI" id="CHEBI:29108"/>
    </ligand>
</feature>
<dbReference type="STRING" id="645991.Sgly_0699"/>
<evidence type="ECO:0000313" key="5">
    <source>
        <dbReference type="Proteomes" id="UP000007488"/>
    </source>
</evidence>
<dbReference type="GO" id="GO:0046872">
    <property type="term" value="F:metal ion binding"/>
    <property type="evidence" value="ECO:0007669"/>
    <property type="project" value="UniProtKB-KW"/>
</dbReference>
<comment type="cofactor">
    <cofactor evidence="2">
        <name>Mn(2+)</name>
        <dbReference type="ChEBI" id="CHEBI:29035"/>
    </cofactor>
    <text evidence="2">Binds 2 manganese ions per subunit.</text>
</comment>
<dbReference type="OrthoDB" id="9800585at2"/>
<dbReference type="Proteomes" id="UP000007488">
    <property type="component" value="Chromosome"/>
</dbReference>